<organism evidence="3 4">
    <name type="scientific">Caldinitratiruptor microaerophilus</name>
    <dbReference type="NCBI Taxonomy" id="671077"/>
    <lineage>
        <taxon>Bacteria</taxon>
        <taxon>Bacillati</taxon>
        <taxon>Bacillota</taxon>
        <taxon>Clostridia</taxon>
        <taxon>Eubacteriales</taxon>
        <taxon>Symbiobacteriaceae</taxon>
        <taxon>Caldinitratiruptor</taxon>
    </lineage>
</organism>
<dbReference type="EMBL" id="AP025628">
    <property type="protein sequence ID" value="BDG61153.1"/>
    <property type="molecule type" value="Genomic_DNA"/>
</dbReference>
<reference evidence="3" key="1">
    <citation type="submission" date="2022-03" db="EMBL/GenBank/DDBJ databases">
        <title>Complete genome sequence of Caldinitratiruptor microaerophilus.</title>
        <authorList>
            <person name="Mukaiyama R."/>
            <person name="Nishiyama T."/>
            <person name="Ueda K."/>
        </authorList>
    </citation>
    <scope>NUCLEOTIDE SEQUENCE</scope>
    <source>
        <strain evidence="3">JCM 16183</strain>
    </source>
</reference>
<evidence type="ECO:0000256" key="2">
    <source>
        <dbReference type="SAM" id="SignalP"/>
    </source>
</evidence>
<proteinExistence type="predicted"/>
<dbReference type="PROSITE" id="PS51257">
    <property type="entry name" value="PROKAR_LIPOPROTEIN"/>
    <property type="match status" value="1"/>
</dbReference>
<dbReference type="RefSeq" id="WP_264841827.1">
    <property type="nucleotide sequence ID" value="NZ_AP025628.1"/>
</dbReference>
<accession>A0AA35CML6</accession>
<feature type="chain" id="PRO_5041365388" description="Lipoprotein" evidence="2">
    <location>
        <begin position="20"/>
        <end position="169"/>
    </location>
</feature>
<feature type="signal peptide" evidence="2">
    <location>
        <begin position="1"/>
        <end position="19"/>
    </location>
</feature>
<gene>
    <name evidence="3" type="ORF">caldi_22430</name>
</gene>
<dbReference type="KEGG" id="cmic:caldi_22430"/>
<protein>
    <recommendedName>
        <fullName evidence="5">Lipoprotein</fullName>
    </recommendedName>
</protein>
<sequence length="169" mass="17444">MRKTTLMTGLFIVAAVALAAGCGNTRTDGAAPKAGSQATPAPAGAPQAPSAPNSSPPTAPVEQAQGGARKPVGQAEEQARAAWALLDQIDELVGQGKAAEAADLGEKLDELFDAYAQNVPDAALRERVEDSVHALGRALRRGPEKAPELVRQVREGLKESARAMGFTLP</sequence>
<keyword evidence="4" id="KW-1185">Reference proteome</keyword>
<feature type="region of interest" description="Disordered" evidence="1">
    <location>
        <begin position="28"/>
        <end position="77"/>
    </location>
</feature>
<evidence type="ECO:0000256" key="1">
    <source>
        <dbReference type="SAM" id="MobiDB-lite"/>
    </source>
</evidence>
<evidence type="ECO:0008006" key="5">
    <source>
        <dbReference type="Google" id="ProtNLM"/>
    </source>
</evidence>
<feature type="compositionally biased region" description="Low complexity" evidence="1">
    <location>
        <begin position="34"/>
        <end position="53"/>
    </location>
</feature>
<dbReference type="AlphaFoldDB" id="A0AA35CML6"/>
<evidence type="ECO:0000313" key="4">
    <source>
        <dbReference type="Proteomes" id="UP001163687"/>
    </source>
</evidence>
<evidence type="ECO:0000313" key="3">
    <source>
        <dbReference type="EMBL" id="BDG61153.1"/>
    </source>
</evidence>
<name>A0AA35CML6_9FIRM</name>
<dbReference type="Proteomes" id="UP001163687">
    <property type="component" value="Chromosome"/>
</dbReference>
<keyword evidence="2" id="KW-0732">Signal</keyword>